<dbReference type="Pfam" id="PF00171">
    <property type="entry name" value="Aldedh"/>
    <property type="match status" value="1"/>
</dbReference>
<dbReference type="Gene3D" id="3.40.605.10">
    <property type="entry name" value="Aldehyde Dehydrogenase, Chain A, domain 1"/>
    <property type="match status" value="1"/>
</dbReference>
<dbReference type="PANTHER" id="PTHR42991">
    <property type="entry name" value="ALDEHYDE DEHYDROGENASE"/>
    <property type="match status" value="1"/>
</dbReference>
<dbReference type="PANTHER" id="PTHR42991:SF1">
    <property type="entry name" value="ALDEHYDE DEHYDROGENASE"/>
    <property type="match status" value="1"/>
</dbReference>
<proteinExistence type="inferred from homology"/>
<dbReference type="InterPro" id="IPR051020">
    <property type="entry name" value="ALDH-related_metabolic_enz"/>
</dbReference>
<evidence type="ECO:0000313" key="5">
    <source>
        <dbReference type="Proteomes" id="UP001595975"/>
    </source>
</evidence>
<dbReference type="SUPFAM" id="SSF53720">
    <property type="entry name" value="ALDH-like"/>
    <property type="match status" value="1"/>
</dbReference>
<sequence length="483" mass="50759">MADTLLTHRLAARLGVNDNDDDKGFLAVHSPYTGEAIGSVRVTPATSIAEVMDQARRGRTAAAAMSRAERAAVLEGAARLMEQRAESFARLITAEAGKTIVQARKEAARAVNTLALSAAEARRNAGEVIPFDSYAGSEQRQGWFTREPLGIIAAITPFNDPLNLVAHKLGPAIAGGNAVVLKPSELTPLSALRLVDTLVEAGLPQDVVTVVNGGRELGAAVITAPEVRMVSFTGGFATGEAIARTAGLKKLAMDLGGNAPVLVLADADLDLAVDACVSGAFWAAGQNCIGTQRILIARERFAEFRDAFVAKTRQLRAGDPGDEATDVGPMITEAVALAAKAKVDAAIAQGAVLLCGNEIDGTLYTPTVLENVPADSALYREEAFAPLVMLEAVDSFEEALARANAIDFSLHAGIFTTSLDHAMAAARRLEAGGVMVNDSSDYRFDAMPFGGFKYGSMGREGVRFAYEDMTQPKVVCISPAGRL</sequence>
<dbReference type="InterPro" id="IPR016162">
    <property type="entry name" value="Ald_DH_N"/>
</dbReference>
<keyword evidence="5" id="KW-1185">Reference proteome</keyword>
<dbReference type="RefSeq" id="WP_380227998.1">
    <property type="nucleotide sequence ID" value="NZ_JBHSOF010000038.1"/>
</dbReference>
<dbReference type="Proteomes" id="UP001595975">
    <property type="component" value="Unassembled WGS sequence"/>
</dbReference>
<dbReference type="InterPro" id="IPR016163">
    <property type="entry name" value="Ald_DH_C"/>
</dbReference>
<evidence type="ECO:0000256" key="1">
    <source>
        <dbReference type="ARBA" id="ARBA00009986"/>
    </source>
</evidence>
<dbReference type="InterPro" id="IPR016161">
    <property type="entry name" value="Ald_DH/histidinol_DH"/>
</dbReference>
<evidence type="ECO:0000259" key="3">
    <source>
        <dbReference type="Pfam" id="PF00171"/>
    </source>
</evidence>
<accession>A0ABW0XDF0</accession>
<reference evidence="5" key="1">
    <citation type="journal article" date="2019" name="Int. J. Syst. Evol. Microbiol.">
        <title>The Global Catalogue of Microorganisms (GCM) 10K type strain sequencing project: providing services to taxonomists for standard genome sequencing and annotation.</title>
        <authorList>
            <consortium name="The Broad Institute Genomics Platform"/>
            <consortium name="The Broad Institute Genome Sequencing Center for Infectious Disease"/>
            <person name="Wu L."/>
            <person name="Ma J."/>
        </authorList>
    </citation>
    <scope>NUCLEOTIDE SEQUENCE [LARGE SCALE GENOMIC DNA]</scope>
    <source>
        <strain evidence="5">CGMCC 4.1437</strain>
    </source>
</reference>
<comment type="similarity">
    <text evidence="1">Belongs to the aldehyde dehydrogenase family.</text>
</comment>
<organism evidence="4 5">
    <name type="scientific">Kitasatospora misakiensis</name>
    <dbReference type="NCBI Taxonomy" id="67330"/>
    <lineage>
        <taxon>Bacteria</taxon>
        <taxon>Bacillati</taxon>
        <taxon>Actinomycetota</taxon>
        <taxon>Actinomycetes</taxon>
        <taxon>Kitasatosporales</taxon>
        <taxon>Streptomycetaceae</taxon>
        <taxon>Kitasatospora</taxon>
    </lineage>
</organism>
<gene>
    <name evidence="4" type="ORF">ACFP3U_25575</name>
</gene>
<dbReference type="CDD" id="cd07149">
    <property type="entry name" value="ALDH_y4uC"/>
    <property type="match status" value="1"/>
</dbReference>
<comment type="caution">
    <text evidence="4">The sequence shown here is derived from an EMBL/GenBank/DDBJ whole genome shotgun (WGS) entry which is preliminary data.</text>
</comment>
<dbReference type="InterPro" id="IPR015590">
    <property type="entry name" value="Aldehyde_DH_dom"/>
</dbReference>
<protein>
    <submittedName>
        <fullName evidence="4">Aldehyde dehydrogenase family protein</fullName>
    </submittedName>
</protein>
<keyword evidence="2" id="KW-0560">Oxidoreductase</keyword>
<name>A0ABW0XDF0_9ACTN</name>
<dbReference type="Gene3D" id="3.40.309.10">
    <property type="entry name" value="Aldehyde Dehydrogenase, Chain A, domain 2"/>
    <property type="match status" value="1"/>
</dbReference>
<feature type="domain" description="Aldehyde dehydrogenase" evidence="3">
    <location>
        <begin position="24"/>
        <end position="475"/>
    </location>
</feature>
<dbReference type="EMBL" id="JBHSOF010000038">
    <property type="protein sequence ID" value="MFC5666325.1"/>
    <property type="molecule type" value="Genomic_DNA"/>
</dbReference>
<evidence type="ECO:0000313" key="4">
    <source>
        <dbReference type="EMBL" id="MFC5666325.1"/>
    </source>
</evidence>
<evidence type="ECO:0000256" key="2">
    <source>
        <dbReference type="ARBA" id="ARBA00023002"/>
    </source>
</evidence>